<dbReference type="Pfam" id="PF00673">
    <property type="entry name" value="Ribosomal_L5_C"/>
    <property type="match status" value="1"/>
</dbReference>
<keyword evidence="4" id="KW-0694">RNA-binding</keyword>
<dbReference type="InterPro" id="IPR022803">
    <property type="entry name" value="Ribosomal_uL5_dom_sf"/>
</dbReference>
<dbReference type="PIRSF" id="PIRSF002161">
    <property type="entry name" value="Ribosomal_L5"/>
    <property type="match status" value="1"/>
</dbReference>
<reference evidence="8" key="1">
    <citation type="journal article" date="2012" name="Protist">
        <title>Evolution of the chloroplast genome in photosynthetic euglenoids: a comparison of Eutreptia viridis and Euglena gracilis (Euglenophyta).</title>
        <authorList>
            <person name="Wiegert K.E."/>
            <person name="Bennett M.S."/>
            <person name="Triemer R.E."/>
        </authorList>
    </citation>
    <scope>NUCLEOTIDE SEQUENCE</scope>
</reference>
<evidence type="ECO:0000256" key="4">
    <source>
        <dbReference type="HAMAP-Rule" id="MF_01333"/>
    </source>
</evidence>
<evidence type="ECO:0000256" key="5">
    <source>
        <dbReference type="RuleBase" id="RU003930"/>
    </source>
</evidence>
<dbReference type="EMBL" id="JN643723">
    <property type="protein sequence ID" value="AEQ94212.1"/>
    <property type="molecule type" value="Genomic_DNA"/>
</dbReference>
<dbReference type="Pfam" id="PF00281">
    <property type="entry name" value="Ribosomal_L5"/>
    <property type="match status" value="1"/>
</dbReference>
<dbReference type="GO" id="GO:1990904">
    <property type="term" value="C:ribonucleoprotein complex"/>
    <property type="evidence" value="ECO:0007669"/>
    <property type="project" value="UniProtKB-KW"/>
</dbReference>
<dbReference type="InterPro" id="IPR031309">
    <property type="entry name" value="Ribosomal_uL5_C"/>
</dbReference>
<dbReference type="HAMAP" id="MF_01333_B">
    <property type="entry name" value="Ribosomal_uL5_B"/>
    <property type="match status" value="1"/>
</dbReference>
<protein>
    <recommendedName>
        <fullName evidence="4">Large ribosomal subunit protein uL5c</fullName>
    </recommendedName>
</protein>
<dbReference type="AlphaFoldDB" id="H8ZXD5"/>
<evidence type="ECO:0000313" key="8">
    <source>
        <dbReference type="EMBL" id="AEQ94212.1"/>
    </source>
</evidence>
<dbReference type="GO" id="GO:0003735">
    <property type="term" value="F:structural constituent of ribosome"/>
    <property type="evidence" value="ECO:0007669"/>
    <property type="project" value="InterPro"/>
</dbReference>
<evidence type="ECO:0000256" key="1">
    <source>
        <dbReference type="ARBA" id="ARBA00008553"/>
    </source>
</evidence>
<dbReference type="FunFam" id="3.30.1440.10:FF:000001">
    <property type="entry name" value="50S ribosomal protein L5"/>
    <property type="match status" value="1"/>
</dbReference>
<keyword evidence="4" id="KW-0699">rRNA-binding</keyword>
<proteinExistence type="inferred from homology"/>
<keyword evidence="8" id="KW-0150">Chloroplast</keyword>
<keyword evidence="8" id="KW-0934">Plastid</keyword>
<sequence>MQRLKKIYLEKIVPSFMEHFNYVNIHQVPKVQKIVINRGLGEMYQNSKILNLSIDELSNISSQKPVVISSTRAISGFKVREGMFIGISVTLRRDKMYAFLDRLVSLALPRIRDFQGLNIKGFDGCGNFSLGLTEQLMFPEISFEQVIHLQGMDITIVTTSKTDKEGRFLLKELGVPFSR</sequence>
<evidence type="ECO:0000259" key="7">
    <source>
        <dbReference type="Pfam" id="PF00673"/>
    </source>
</evidence>
<name>H8ZXD5_9EUGL</name>
<dbReference type="InterPro" id="IPR031310">
    <property type="entry name" value="Ribosomal_uL5_N"/>
</dbReference>
<dbReference type="Gene3D" id="3.30.1440.10">
    <property type="match status" value="1"/>
</dbReference>
<dbReference type="GO" id="GO:0019843">
    <property type="term" value="F:rRNA binding"/>
    <property type="evidence" value="ECO:0007669"/>
    <property type="project" value="UniProtKB-UniRule"/>
</dbReference>
<comment type="subcellular location">
    <subcellularLocation>
        <location evidence="4">Plastid</location>
        <location evidence="4">Chloroplast</location>
    </subcellularLocation>
</comment>
<evidence type="ECO:0000256" key="2">
    <source>
        <dbReference type="ARBA" id="ARBA00022980"/>
    </source>
</evidence>
<reference evidence="8" key="2">
    <citation type="submission" date="2013-03" db="EMBL/GenBank/DDBJ databases">
        <authorList>
            <person name="Wiegert K.E."/>
            <person name="Bennett M.S."/>
            <person name="Triemer R.E."/>
        </authorList>
    </citation>
    <scope>NUCLEOTIDE SEQUENCE</scope>
</reference>
<comment type="similarity">
    <text evidence="1 4 5">Belongs to the universal ribosomal protein uL5 family.</text>
</comment>
<comment type="function">
    <text evidence="4">Binds 5S rRNA, forms part of the central protuberance of the 50S subunit.</text>
</comment>
<evidence type="ECO:0000256" key="3">
    <source>
        <dbReference type="ARBA" id="ARBA00023274"/>
    </source>
</evidence>
<dbReference type="InterPro" id="IPR002132">
    <property type="entry name" value="Ribosomal_uL5"/>
</dbReference>
<dbReference type="GO" id="GO:0006412">
    <property type="term" value="P:translation"/>
    <property type="evidence" value="ECO:0007669"/>
    <property type="project" value="UniProtKB-UniRule"/>
</dbReference>
<accession>H8ZXD5</accession>
<feature type="domain" description="Large ribosomal subunit protein uL5 C-terminal" evidence="7">
    <location>
        <begin position="85"/>
        <end position="177"/>
    </location>
</feature>
<evidence type="ECO:0000259" key="6">
    <source>
        <dbReference type="Pfam" id="PF00281"/>
    </source>
</evidence>
<feature type="domain" description="Large ribosomal subunit protein uL5 N-terminal" evidence="6">
    <location>
        <begin position="24"/>
        <end position="80"/>
    </location>
</feature>
<dbReference type="InterPro" id="IPR020930">
    <property type="entry name" value="Ribosomal_uL5_bac-type"/>
</dbReference>
<dbReference type="GO" id="GO:0005840">
    <property type="term" value="C:ribosome"/>
    <property type="evidence" value="ECO:0007669"/>
    <property type="project" value="UniProtKB-KW"/>
</dbReference>
<dbReference type="GO" id="GO:0009507">
    <property type="term" value="C:chloroplast"/>
    <property type="evidence" value="ECO:0007669"/>
    <property type="project" value="UniProtKB-SubCell"/>
</dbReference>
<dbReference type="PANTHER" id="PTHR11994">
    <property type="entry name" value="60S RIBOSOMAL PROTEIN L11-RELATED"/>
    <property type="match status" value="1"/>
</dbReference>
<dbReference type="SUPFAM" id="SSF55282">
    <property type="entry name" value="RL5-like"/>
    <property type="match status" value="1"/>
</dbReference>
<organism evidence="8">
    <name type="scientific">Eutreptia viridis</name>
    <dbReference type="NCBI Taxonomy" id="96908"/>
    <lineage>
        <taxon>Eukaryota</taxon>
        <taxon>Discoba</taxon>
        <taxon>Euglenozoa</taxon>
        <taxon>Euglenida</taxon>
        <taxon>Spirocuta</taxon>
        <taxon>Euglenophyceae</taxon>
        <taxon>Eutreptiales</taxon>
        <taxon>Eutreptiaceae</taxon>
        <taxon>Eutreptia</taxon>
    </lineage>
</organism>
<geneLocation type="chloroplast" evidence="8"/>
<keyword evidence="2 4" id="KW-0689">Ribosomal protein</keyword>
<dbReference type="NCBIfam" id="NF000585">
    <property type="entry name" value="PRK00010.1"/>
    <property type="match status" value="1"/>
</dbReference>
<gene>
    <name evidence="4 8" type="primary">rpl5</name>
</gene>
<comment type="subunit">
    <text evidence="4">Part of the 50S ribosomal subunit; contacts the 5S rRNA.</text>
</comment>
<keyword evidence="3 4" id="KW-0687">Ribonucleoprotein</keyword>